<dbReference type="RefSeq" id="WP_149351508.1">
    <property type="nucleotide sequence ID" value="NZ_VTRV01000006.1"/>
</dbReference>
<accession>A0A5D8ZAC6</accession>
<dbReference type="InterPro" id="IPR014710">
    <property type="entry name" value="RmlC-like_jellyroll"/>
</dbReference>
<dbReference type="OrthoDB" id="9800082at2"/>
<dbReference type="Gene3D" id="2.60.120.10">
    <property type="entry name" value="Jelly Rolls"/>
    <property type="match status" value="1"/>
</dbReference>
<dbReference type="EMBL" id="VTRV01000006">
    <property type="protein sequence ID" value="TZF91580.1"/>
    <property type="molecule type" value="Genomic_DNA"/>
</dbReference>
<evidence type="ECO:0000313" key="2">
    <source>
        <dbReference type="Proteomes" id="UP000323164"/>
    </source>
</evidence>
<dbReference type="InterPro" id="IPR010282">
    <property type="entry name" value="Uncharacterised_HutD/Ves"/>
</dbReference>
<organism evidence="1 2">
    <name type="scientific">Cognatilysobacter lacus</name>
    <dbReference type="NCBI Taxonomy" id="1643323"/>
    <lineage>
        <taxon>Bacteria</taxon>
        <taxon>Pseudomonadati</taxon>
        <taxon>Pseudomonadota</taxon>
        <taxon>Gammaproteobacteria</taxon>
        <taxon>Lysobacterales</taxon>
        <taxon>Lysobacteraceae</taxon>
        <taxon>Cognatilysobacter</taxon>
    </lineage>
</organism>
<dbReference type="SUPFAM" id="SSF51182">
    <property type="entry name" value="RmlC-like cupins"/>
    <property type="match status" value="1"/>
</dbReference>
<dbReference type="PANTHER" id="PTHR37943:SF1">
    <property type="entry name" value="PROTEIN VES"/>
    <property type="match status" value="1"/>
</dbReference>
<proteinExistence type="predicted"/>
<dbReference type="Proteomes" id="UP000323164">
    <property type="component" value="Unassembled WGS sequence"/>
</dbReference>
<dbReference type="Pfam" id="PF05962">
    <property type="entry name" value="HutD"/>
    <property type="match status" value="1"/>
</dbReference>
<keyword evidence="2" id="KW-1185">Reference proteome</keyword>
<comment type="caution">
    <text evidence="1">The sequence shown here is derived from an EMBL/GenBank/DDBJ whole genome shotgun (WGS) entry which is preliminary data.</text>
</comment>
<dbReference type="PANTHER" id="PTHR37943">
    <property type="entry name" value="PROTEIN VES"/>
    <property type="match status" value="1"/>
</dbReference>
<sequence>MSMPSPAMPRSRVVPSYEYRRTRWKNGAGWTREIHAEPAGGEDWDWRLSIAEVGADGPFSTFAGVDRELVLLSGEGMRLRFDDGATVDVLPPHGRHRFAGEVPVHGELVAGPTHDFNLMWRRDRFDADLWRRPVVGAMVVFAEPGSTWVVHLLAGHVRFADASGLPGLAMGDTAILQAGDTRLRHVLDGGGEALVIRLVPRAVASHPMLELAPREP</sequence>
<dbReference type="InterPro" id="IPR011051">
    <property type="entry name" value="RmlC_Cupin_sf"/>
</dbReference>
<evidence type="ECO:0000313" key="1">
    <source>
        <dbReference type="EMBL" id="TZF91580.1"/>
    </source>
</evidence>
<dbReference type="CDD" id="cd20293">
    <property type="entry name" value="cupin_HutD_N"/>
    <property type="match status" value="1"/>
</dbReference>
<name>A0A5D8ZAC6_9GAMM</name>
<dbReference type="AlphaFoldDB" id="A0A5D8ZAC6"/>
<reference evidence="1 2" key="1">
    <citation type="submission" date="2019-08" db="EMBL/GenBank/DDBJ databases">
        <title>Draft genome sequence of Lysobacter sp. UKS-15.</title>
        <authorList>
            <person name="Im W.-T."/>
        </authorList>
    </citation>
    <scope>NUCLEOTIDE SEQUENCE [LARGE SCALE GENOMIC DNA]</scope>
    <source>
        <strain evidence="1 2">UKS-15</strain>
    </source>
</reference>
<gene>
    <name evidence="1" type="ORF">FW784_01090</name>
</gene>
<protein>
    <submittedName>
        <fullName evidence="1">HutD family protein</fullName>
    </submittedName>
</protein>